<proteinExistence type="evidence at transcript level"/>
<dbReference type="AlphaFoldDB" id="B6TFJ0"/>
<sequence>MKSDWSEWCAVSGRGTGAADSRAARKRWLFRACLLDCLEFSVCGEEGGRNSIPFFVCARVINSDSVGRE</sequence>
<evidence type="ECO:0000313" key="1">
    <source>
        <dbReference type="EMBL" id="ACG35873.1"/>
    </source>
</evidence>
<reference evidence="1" key="1">
    <citation type="journal article" date="2009" name="Plant Mol. Biol.">
        <title>Insights into corn genes derived from large-scale cDNA sequencing.</title>
        <authorList>
            <person name="Alexandrov N.N."/>
            <person name="Brover V.V."/>
            <person name="Freidin S."/>
            <person name="Troukhan M.E."/>
            <person name="Tatarinova T.V."/>
            <person name="Zhang H."/>
            <person name="Swaller T.J."/>
            <person name="Lu Y.P."/>
            <person name="Bouck J."/>
            <person name="Flavell R.B."/>
            <person name="Feldmann K.A."/>
        </authorList>
    </citation>
    <scope>NUCLEOTIDE SEQUENCE</scope>
</reference>
<dbReference type="EMBL" id="EU963755">
    <property type="protein sequence ID" value="ACG35873.1"/>
    <property type="molecule type" value="mRNA"/>
</dbReference>
<protein>
    <submittedName>
        <fullName evidence="1">Uncharacterized protein</fullName>
    </submittedName>
</protein>
<name>B6TFJ0_MAIZE</name>
<accession>B6TFJ0</accession>
<organism evidence="1">
    <name type="scientific">Zea mays</name>
    <name type="common">Maize</name>
    <dbReference type="NCBI Taxonomy" id="4577"/>
    <lineage>
        <taxon>Eukaryota</taxon>
        <taxon>Viridiplantae</taxon>
        <taxon>Streptophyta</taxon>
        <taxon>Embryophyta</taxon>
        <taxon>Tracheophyta</taxon>
        <taxon>Spermatophyta</taxon>
        <taxon>Magnoliopsida</taxon>
        <taxon>Liliopsida</taxon>
        <taxon>Poales</taxon>
        <taxon>Poaceae</taxon>
        <taxon>PACMAD clade</taxon>
        <taxon>Panicoideae</taxon>
        <taxon>Andropogonodae</taxon>
        <taxon>Andropogoneae</taxon>
        <taxon>Tripsacinae</taxon>
        <taxon>Zea</taxon>
    </lineage>
</organism>